<dbReference type="PROSITE" id="PS50048">
    <property type="entry name" value="ZN2_CY6_FUNGAL_2"/>
    <property type="match status" value="1"/>
</dbReference>
<feature type="domain" description="Zn(2)-C6 fungal-type" evidence="6">
    <location>
        <begin position="44"/>
        <end position="77"/>
    </location>
</feature>
<dbReference type="Gene3D" id="4.10.240.10">
    <property type="entry name" value="Zn(2)-C6 fungal-type DNA-binding domain"/>
    <property type="match status" value="1"/>
</dbReference>
<evidence type="ECO:0000256" key="3">
    <source>
        <dbReference type="ARBA" id="ARBA00023163"/>
    </source>
</evidence>
<evidence type="ECO:0000259" key="6">
    <source>
        <dbReference type="PROSITE" id="PS50048"/>
    </source>
</evidence>
<dbReference type="GO" id="GO:0000981">
    <property type="term" value="F:DNA-binding transcription factor activity, RNA polymerase II-specific"/>
    <property type="evidence" value="ECO:0007669"/>
    <property type="project" value="InterPro"/>
</dbReference>
<evidence type="ECO:0000313" key="7">
    <source>
        <dbReference type="EMBL" id="KAK3332783.1"/>
    </source>
</evidence>
<keyword evidence="8" id="KW-1185">Reference proteome</keyword>
<organism evidence="7 8">
    <name type="scientific">Cercophora scortea</name>
    <dbReference type="NCBI Taxonomy" id="314031"/>
    <lineage>
        <taxon>Eukaryota</taxon>
        <taxon>Fungi</taxon>
        <taxon>Dikarya</taxon>
        <taxon>Ascomycota</taxon>
        <taxon>Pezizomycotina</taxon>
        <taxon>Sordariomycetes</taxon>
        <taxon>Sordariomycetidae</taxon>
        <taxon>Sordariales</taxon>
        <taxon>Lasiosphaeriaceae</taxon>
        <taxon>Cercophora</taxon>
    </lineage>
</organism>
<dbReference type="InterPro" id="IPR036864">
    <property type="entry name" value="Zn2-C6_fun-type_DNA-bd_sf"/>
</dbReference>
<dbReference type="InterPro" id="IPR007219">
    <property type="entry name" value="XnlR_reg_dom"/>
</dbReference>
<evidence type="ECO:0000313" key="8">
    <source>
        <dbReference type="Proteomes" id="UP001286456"/>
    </source>
</evidence>
<evidence type="ECO:0000256" key="5">
    <source>
        <dbReference type="SAM" id="MobiDB-lite"/>
    </source>
</evidence>
<proteinExistence type="predicted"/>
<evidence type="ECO:0000256" key="4">
    <source>
        <dbReference type="ARBA" id="ARBA00023242"/>
    </source>
</evidence>
<dbReference type="PANTHER" id="PTHR47840:SF1">
    <property type="entry name" value="ZN(II)2CYS6 TRANSCRIPTION FACTOR (EUROFUNG)"/>
    <property type="match status" value="1"/>
</dbReference>
<accession>A0AAE0IWV6</accession>
<dbReference type="PANTHER" id="PTHR47840">
    <property type="entry name" value="ZN(II)2CYS6 TRANSCRIPTION FACTOR (EUROFUNG)-RELATED"/>
    <property type="match status" value="1"/>
</dbReference>
<reference evidence="7" key="1">
    <citation type="journal article" date="2023" name="Mol. Phylogenet. Evol.">
        <title>Genome-scale phylogeny and comparative genomics of the fungal order Sordariales.</title>
        <authorList>
            <person name="Hensen N."/>
            <person name="Bonometti L."/>
            <person name="Westerberg I."/>
            <person name="Brannstrom I.O."/>
            <person name="Guillou S."/>
            <person name="Cros-Aarteil S."/>
            <person name="Calhoun S."/>
            <person name="Haridas S."/>
            <person name="Kuo A."/>
            <person name="Mondo S."/>
            <person name="Pangilinan J."/>
            <person name="Riley R."/>
            <person name="LaButti K."/>
            <person name="Andreopoulos B."/>
            <person name="Lipzen A."/>
            <person name="Chen C."/>
            <person name="Yan M."/>
            <person name="Daum C."/>
            <person name="Ng V."/>
            <person name="Clum A."/>
            <person name="Steindorff A."/>
            <person name="Ohm R.A."/>
            <person name="Martin F."/>
            <person name="Silar P."/>
            <person name="Natvig D.O."/>
            <person name="Lalanne C."/>
            <person name="Gautier V."/>
            <person name="Ament-Velasquez S.L."/>
            <person name="Kruys A."/>
            <person name="Hutchinson M.I."/>
            <person name="Powell A.J."/>
            <person name="Barry K."/>
            <person name="Miller A.N."/>
            <person name="Grigoriev I.V."/>
            <person name="Debuchy R."/>
            <person name="Gladieux P."/>
            <person name="Hiltunen Thoren M."/>
            <person name="Johannesson H."/>
        </authorList>
    </citation>
    <scope>NUCLEOTIDE SEQUENCE</scope>
    <source>
        <strain evidence="7">SMH4131-1</strain>
    </source>
</reference>
<keyword evidence="4" id="KW-0539">Nucleus</keyword>
<keyword evidence="3" id="KW-0804">Transcription</keyword>
<comment type="caution">
    <text evidence="7">The sequence shown here is derived from an EMBL/GenBank/DDBJ whole genome shotgun (WGS) entry which is preliminary data.</text>
</comment>
<dbReference type="CDD" id="cd12148">
    <property type="entry name" value="fungal_TF_MHR"/>
    <property type="match status" value="1"/>
</dbReference>
<reference evidence="7" key="2">
    <citation type="submission" date="2023-06" db="EMBL/GenBank/DDBJ databases">
        <authorList>
            <consortium name="Lawrence Berkeley National Laboratory"/>
            <person name="Haridas S."/>
            <person name="Hensen N."/>
            <person name="Bonometti L."/>
            <person name="Westerberg I."/>
            <person name="Brannstrom I.O."/>
            <person name="Guillou S."/>
            <person name="Cros-Aarteil S."/>
            <person name="Calhoun S."/>
            <person name="Kuo A."/>
            <person name="Mondo S."/>
            <person name="Pangilinan J."/>
            <person name="Riley R."/>
            <person name="Labutti K."/>
            <person name="Andreopoulos B."/>
            <person name="Lipzen A."/>
            <person name="Chen C."/>
            <person name="Yanf M."/>
            <person name="Daum C."/>
            <person name="Ng V."/>
            <person name="Clum A."/>
            <person name="Steindorff A."/>
            <person name="Ohm R."/>
            <person name="Martin F."/>
            <person name="Silar P."/>
            <person name="Natvig D."/>
            <person name="Lalanne C."/>
            <person name="Gautier V."/>
            <person name="Ament-Velasquez S.L."/>
            <person name="Kruys A."/>
            <person name="Hutchinson M.I."/>
            <person name="Powell A.J."/>
            <person name="Barry K."/>
            <person name="Miller A.N."/>
            <person name="Grigoriev I.V."/>
            <person name="Debuchy R."/>
            <person name="Gladieux P."/>
            <person name="Thoren M.H."/>
            <person name="Johannesson H."/>
        </authorList>
    </citation>
    <scope>NUCLEOTIDE SEQUENCE</scope>
    <source>
        <strain evidence="7">SMH4131-1</strain>
    </source>
</reference>
<dbReference type="PROSITE" id="PS00463">
    <property type="entry name" value="ZN2_CY6_FUNGAL_1"/>
    <property type="match status" value="1"/>
</dbReference>
<protein>
    <recommendedName>
        <fullName evidence="6">Zn(2)-C6 fungal-type domain-containing protein</fullName>
    </recommendedName>
</protein>
<dbReference type="InterPro" id="IPR001138">
    <property type="entry name" value="Zn2Cys6_DnaBD"/>
</dbReference>
<evidence type="ECO:0000256" key="1">
    <source>
        <dbReference type="ARBA" id="ARBA00022723"/>
    </source>
</evidence>
<name>A0AAE0IWV6_9PEZI</name>
<dbReference type="CDD" id="cd00067">
    <property type="entry name" value="GAL4"/>
    <property type="match status" value="1"/>
</dbReference>
<dbReference type="GO" id="GO:0006351">
    <property type="term" value="P:DNA-templated transcription"/>
    <property type="evidence" value="ECO:0007669"/>
    <property type="project" value="InterPro"/>
</dbReference>
<sequence length="446" mass="49647">MSEAWGHQDGRVLVDPAAKKLSPEITPATSGTAPVRPMRLGTRSCVECRRRKVRCIFPNEKSENGTCTGCLLRAIPCQPQQQRRSASVLKPHTTKRHETKTSCLQSRVDELESLVQTISATMDHRGEQSATRTSRIRAPPTQLHIMDPKQQNSRENAGKFGNGAPLVTLLEVAQLVKNDEASPKDDHTDENATAVGRVKYLTHAAKSFIPFDEHLRYVFEETQRYWPRWPGCYHGNNPPQLLQDGGVPLAIDFIGSSMSSTDPAIPARALLWLALCVHQLPTDSPSRQPALLRAPAPVLINSCLHVSRELLSLAAENGGSMSGLETLLLQHVVYLHMGRPQEAWRSIRQALDGALLLGLHRVNGTTEERRRSLWIEIWQAERYLSLILGLPCSLSNAHPGVSRALNAQVSPEKRFWYECCIVAGSIVERDQASEDSYYLTVELDQK</sequence>
<dbReference type="EMBL" id="JAUEPO010000002">
    <property type="protein sequence ID" value="KAK3332783.1"/>
    <property type="molecule type" value="Genomic_DNA"/>
</dbReference>
<feature type="region of interest" description="Disordered" evidence="5">
    <location>
        <begin position="83"/>
        <end position="102"/>
    </location>
</feature>
<gene>
    <name evidence="7" type="ORF">B0T19DRAFT_111312</name>
</gene>
<dbReference type="GO" id="GO:0008270">
    <property type="term" value="F:zinc ion binding"/>
    <property type="evidence" value="ECO:0007669"/>
    <property type="project" value="InterPro"/>
</dbReference>
<dbReference type="SMART" id="SM00906">
    <property type="entry name" value="Fungal_trans"/>
    <property type="match status" value="1"/>
</dbReference>
<dbReference type="GO" id="GO:0003677">
    <property type="term" value="F:DNA binding"/>
    <property type="evidence" value="ECO:0007669"/>
    <property type="project" value="InterPro"/>
</dbReference>
<keyword evidence="1" id="KW-0479">Metal-binding</keyword>
<dbReference type="SUPFAM" id="SSF57701">
    <property type="entry name" value="Zn2/Cys6 DNA-binding domain"/>
    <property type="match status" value="1"/>
</dbReference>
<keyword evidence="2" id="KW-0805">Transcription regulation</keyword>
<dbReference type="AlphaFoldDB" id="A0AAE0IWV6"/>
<evidence type="ECO:0000256" key="2">
    <source>
        <dbReference type="ARBA" id="ARBA00023015"/>
    </source>
</evidence>
<dbReference type="Proteomes" id="UP001286456">
    <property type="component" value="Unassembled WGS sequence"/>
</dbReference>